<evidence type="ECO:0008006" key="4">
    <source>
        <dbReference type="Google" id="ProtNLM"/>
    </source>
</evidence>
<gene>
    <name evidence="2" type="ORF">BRE01_65810</name>
</gene>
<dbReference type="Proteomes" id="UP000319578">
    <property type="component" value="Unassembled WGS sequence"/>
</dbReference>
<evidence type="ECO:0000313" key="2">
    <source>
        <dbReference type="EMBL" id="GED72879.1"/>
    </source>
</evidence>
<evidence type="ECO:0000313" key="3">
    <source>
        <dbReference type="Proteomes" id="UP000319578"/>
    </source>
</evidence>
<keyword evidence="1" id="KW-1133">Transmembrane helix</keyword>
<dbReference type="RefSeq" id="WP_049738349.1">
    <property type="nucleotide sequence ID" value="NZ_BJON01000036.1"/>
</dbReference>
<evidence type="ECO:0000256" key="1">
    <source>
        <dbReference type="SAM" id="Phobius"/>
    </source>
</evidence>
<sequence>MWGLKLREVKTWDIQGSILYLIKWYNMDIFFRKVVSILKYFLFLLLFLVIGCSQAPQVSTKTDFDNYMAELTKHNKKMNESLQSMYSNGNFKQFSQEHFLALVEEYIQNISSMKPQTTEVQELQQLHLEALKLQYEFQAYFSEWAEQTPDDARDAAMYQKLEESKQKTLEWSQKIKALSEKWQVDIMQATPEQNGGLFQMVDLSN</sequence>
<name>A0ABQ0TYV8_9BACL</name>
<accession>A0ABQ0TYV8</accession>
<protein>
    <recommendedName>
        <fullName evidence="4">Lipoprotein</fullName>
    </recommendedName>
</protein>
<proteinExistence type="predicted"/>
<keyword evidence="3" id="KW-1185">Reference proteome</keyword>
<keyword evidence="1" id="KW-0812">Transmembrane</keyword>
<dbReference type="EMBL" id="BJON01000036">
    <property type="protein sequence ID" value="GED72879.1"/>
    <property type="molecule type" value="Genomic_DNA"/>
</dbReference>
<reference evidence="2 3" key="1">
    <citation type="submission" date="2019-06" db="EMBL/GenBank/DDBJ databases">
        <title>Whole genome shotgun sequence of Brevibacillus reuszeri NBRC 15719.</title>
        <authorList>
            <person name="Hosoyama A."/>
            <person name="Uohara A."/>
            <person name="Ohji S."/>
            <person name="Ichikawa N."/>
        </authorList>
    </citation>
    <scope>NUCLEOTIDE SEQUENCE [LARGE SCALE GENOMIC DNA]</scope>
    <source>
        <strain evidence="2 3">NBRC 15719</strain>
    </source>
</reference>
<comment type="caution">
    <text evidence="2">The sequence shown here is derived from an EMBL/GenBank/DDBJ whole genome shotgun (WGS) entry which is preliminary data.</text>
</comment>
<organism evidence="2 3">
    <name type="scientific">Brevibacillus reuszeri</name>
    <dbReference type="NCBI Taxonomy" id="54915"/>
    <lineage>
        <taxon>Bacteria</taxon>
        <taxon>Bacillati</taxon>
        <taxon>Bacillota</taxon>
        <taxon>Bacilli</taxon>
        <taxon>Bacillales</taxon>
        <taxon>Paenibacillaceae</taxon>
        <taxon>Brevibacillus</taxon>
    </lineage>
</organism>
<feature type="transmembrane region" description="Helical" evidence="1">
    <location>
        <begin position="30"/>
        <end position="50"/>
    </location>
</feature>
<keyword evidence="1" id="KW-0472">Membrane</keyword>